<name>A0ABY7EBS4_MYAAR</name>
<gene>
    <name evidence="1" type="ORF">MAR_021238</name>
</gene>
<proteinExistence type="predicted"/>
<reference evidence="1" key="1">
    <citation type="submission" date="2022-11" db="EMBL/GenBank/DDBJ databases">
        <title>Centuries of genome instability and evolution in soft-shell clam transmissible cancer (bioRxiv).</title>
        <authorList>
            <person name="Hart S.F.M."/>
            <person name="Yonemitsu M.A."/>
            <person name="Giersch R.M."/>
            <person name="Beal B.F."/>
            <person name="Arriagada G."/>
            <person name="Davis B.W."/>
            <person name="Ostrander E.A."/>
            <person name="Goff S.P."/>
            <person name="Metzger M.J."/>
        </authorList>
    </citation>
    <scope>NUCLEOTIDE SEQUENCE</scope>
    <source>
        <strain evidence="1">MELC-2E11</strain>
        <tissue evidence="1">Siphon/mantle</tissue>
    </source>
</reference>
<evidence type="ECO:0000313" key="1">
    <source>
        <dbReference type="EMBL" id="WAR05869.1"/>
    </source>
</evidence>
<organism evidence="1 2">
    <name type="scientific">Mya arenaria</name>
    <name type="common">Soft-shell clam</name>
    <dbReference type="NCBI Taxonomy" id="6604"/>
    <lineage>
        <taxon>Eukaryota</taxon>
        <taxon>Metazoa</taxon>
        <taxon>Spiralia</taxon>
        <taxon>Lophotrochozoa</taxon>
        <taxon>Mollusca</taxon>
        <taxon>Bivalvia</taxon>
        <taxon>Autobranchia</taxon>
        <taxon>Heteroconchia</taxon>
        <taxon>Euheterodonta</taxon>
        <taxon>Imparidentia</taxon>
        <taxon>Neoheterodontei</taxon>
        <taxon>Myida</taxon>
        <taxon>Myoidea</taxon>
        <taxon>Myidae</taxon>
        <taxon>Mya</taxon>
    </lineage>
</organism>
<sequence length="135" mass="15301">MSKRKIKLDLPIHTLSFACSSFITILWTSKSTAGTSMDTDSAYIAISGKTLEEVIKPYMLEKYKFGLLDRGELAISLVSTHMLHWFSYFYCKRKVLDDGIHTVPLDINLCPIKSQEEEVVGGRELSEMLATNFED</sequence>
<accession>A0ABY7EBS4</accession>
<protein>
    <submittedName>
        <fullName evidence="1">Uncharacterized protein</fullName>
    </submittedName>
</protein>
<evidence type="ECO:0000313" key="2">
    <source>
        <dbReference type="Proteomes" id="UP001164746"/>
    </source>
</evidence>
<dbReference type="Proteomes" id="UP001164746">
    <property type="component" value="Chromosome 5"/>
</dbReference>
<dbReference type="EMBL" id="CP111016">
    <property type="protein sequence ID" value="WAR05869.1"/>
    <property type="molecule type" value="Genomic_DNA"/>
</dbReference>
<keyword evidence="2" id="KW-1185">Reference proteome</keyword>